<evidence type="ECO:0000256" key="4">
    <source>
        <dbReference type="ARBA" id="ARBA00023172"/>
    </source>
</evidence>
<name>A0A2I0CTP9_9PSED</name>
<comment type="similarity">
    <text evidence="1">Belongs to the 'phage' integrase family.</text>
</comment>
<dbReference type="Pfam" id="PF09003">
    <property type="entry name" value="Arm-DNA-bind_1"/>
    <property type="match status" value="1"/>
</dbReference>
<dbReference type="GO" id="GO:0006310">
    <property type="term" value="P:DNA recombination"/>
    <property type="evidence" value="ECO:0007669"/>
    <property type="project" value="UniProtKB-KW"/>
</dbReference>
<gene>
    <name evidence="8" type="ORF">CW360_03040</name>
</gene>
<dbReference type="InterPro" id="IPR015094">
    <property type="entry name" value="Integrase_lambda-typ_DNA-bd_N"/>
</dbReference>
<dbReference type="RefSeq" id="WP_101192716.1">
    <property type="nucleotide sequence ID" value="NZ_PIYS01000003.1"/>
</dbReference>
<evidence type="ECO:0000313" key="8">
    <source>
        <dbReference type="EMBL" id="PKF72705.1"/>
    </source>
</evidence>
<dbReference type="Gene3D" id="3.30.160.60">
    <property type="entry name" value="Classic Zinc Finger"/>
    <property type="match status" value="1"/>
</dbReference>
<keyword evidence="4" id="KW-0233">DNA recombination</keyword>
<dbReference type="InterPro" id="IPR044068">
    <property type="entry name" value="CB"/>
</dbReference>
<dbReference type="Pfam" id="PF00589">
    <property type="entry name" value="Phage_integrase"/>
    <property type="match status" value="1"/>
</dbReference>
<feature type="domain" description="Tyr recombinase" evidence="6">
    <location>
        <begin position="175"/>
        <end position="372"/>
    </location>
</feature>
<dbReference type="InterPro" id="IPR011010">
    <property type="entry name" value="DNA_brk_join_enz"/>
</dbReference>
<dbReference type="GO" id="GO:0003677">
    <property type="term" value="F:DNA binding"/>
    <property type="evidence" value="ECO:0007669"/>
    <property type="project" value="UniProtKB-UniRule"/>
</dbReference>
<feature type="domain" description="Core-binding (CB)" evidence="7">
    <location>
        <begin position="76"/>
        <end position="154"/>
    </location>
</feature>
<keyword evidence="3 5" id="KW-0238">DNA-binding</keyword>
<reference evidence="9" key="1">
    <citation type="submission" date="2017-12" db="EMBL/GenBank/DDBJ databases">
        <authorList>
            <person name="Yu X.-Y."/>
        </authorList>
    </citation>
    <scope>NUCLEOTIDE SEQUENCE [LARGE SCALE GENOMIC DNA]</scope>
    <source>
        <strain evidence="9">ZYSR67-Z</strain>
    </source>
</reference>
<comment type="caution">
    <text evidence="8">The sequence shown here is derived from an EMBL/GenBank/DDBJ whole genome shotgun (WGS) entry which is preliminary data.</text>
</comment>
<organism evidence="8 9">
    <name type="scientific">Pseudomonas fluvialis</name>
    <dbReference type="NCBI Taxonomy" id="1793966"/>
    <lineage>
        <taxon>Bacteria</taxon>
        <taxon>Pseudomonadati</taxon>
        <taxon>Pseudomonadota</taxon>
        <taxon>Gammaproteobacteria</taxon>
        <taxon>Pseudomonadales</taxon>
        <taxon>Pseudomonadaceae</taxon>
        <taxon>Pseudomonas</taxon>
    </lineage>
</organism>
<dbReference type="InterPro" id="IPR010998">
    <property type="entry name" value="Integrase_recombinase_N"/>
</dbReference>
<evidence type="ECO:0000256" key="5">
    <source>
        <dbReference type="PROSITE-ProRule" id="PRU01248"/>
    </source>
</evidence>
<dbReference type="Gene3D" id="1.10.443.10">
    <property type="entry name" value="Intergrase catalytic core"/>
    <property type="match status" value="1"/>
</dbReference>
<dbReference type="InterPro" id="IPR002104">
    <property type="entry name" value="Integrase_catalytic"/>
</dbReference>
<protein>
    <submittedName>
        <fullName evidence="8">Recombinase XerD</fullName>
    </submittedName>
</protein>
<evidence type="ECO:0000259" key="6">
    <source>
        <dbReference type="PROSITE" id="PS51898"/>
    </source>
</evidence>
<dbReference type="EMBL" id="PIYS01000003">
    <property type="protein sequence ID" value="PKF72705.1"/>
    <property type="molecule type" value="Genomic_DNA"/>
</dbReference>
<dbReference type="SUPFAM" id="SSF56349">
    <property type="entry name" value="DNA breaking-rejoining enzymes"/>
    <property type="match status" value="1"/>
</dbReference>
<proteinExistence type="inferred from homology"/>
<keyword evidence="2" id="KW-0229">DNA integration</keyword>
<evidence type="ECO:0000256" key="3">
    <source>
        <dbReference type="ARBA" id="ARBA00023125"/>
    </source>
</evidence>
<evidence type="ECO:0000259" key="7">
    <source>
        <dbReference type="PROSITE" id="PS51900"/>
    </source>
</evidence>
<accession>A0A2I0CTP9</accession>
<sequence length="380" mass="42815">MAPPRKRTAKNRALPDNLYPNGAYWRYRNPITGKVTSINKPLAEAIKLARAANAKLAPLMADDGHLLALLTGEDAPTMRRLCDRFEEEHLPTRGLAASTVSEIRIKLERYRADLGSKLVGQLDVLAVAEYLDQFENNAYTKHRGLMVQLFDFAVAKGLADRNCAEMTLRKREAEKVRARHTLEGVQKILAAGTTPDWLRRAIRLALLSLQRREDLVTLKRTDVDMADGVIRLSPGKTENYGTPVHLEIEMGADLRAVVQECLADPIAGPTLLRYKPRARRREQIEAKESWSAITPDYLTKEFRKARDAAGAYNDIKNPMARPTIHELRALGAWLYEQQGFAREYVQALMGHASEDMTAYYQAGHERKGTVYQRVQAGLKL</sequence>
<dbReference type="Proteomes" id="UP000242861">
    <property type="component" value="Unassembled WGS sequence"/>
</dbReference>
<dbReference type="AlphaFoldDB" id="A0A2I0CTP9"/>
<evidence type="ECO:0000256" key="1">
    <source>
        <dbReference type="ARBA" id="ARBA00008857"/>
    </source>
</evidence>
<evidence type="ECO:0000256" key="2">
    <source>
        <dbReference type="ARBA" id="ARBA00022908"/>
    </source>
</evidence>
<dbReference type="PROSITE" id="PS51900">
    <property type="entry name" value="CB"/>
    <property type="match status" value="1"/>
</dbReference>
<dbReference type="Gene3D" id="1.10.150.130">
    <property type="match status" value="1"/>
</dbReference>
<evidence type="ECO:0000313" key="9">
    <source>
        <dbReference type="Proteomes" id="UP000242861"/>
    </source>
</evidence>
<dbReference type="InterPro" id="IPR013762">
    <property type="entry name" value="Integrase-like_cat_sf"/>
</dbReference>
<dbReference type="GO" id="GO:0008907">
    <property type="term" value="F:integrase activity"/>
    <property type="evidence" value="ECO:0007669"/>
    <property type="project" value="InterPro"/>
</dbReference>
<dbReference type="PROSITE" id="PS51898">
    <property type="entry name" value="TYR_RECOMBINASE"/>
    <property type="match status" value="1"/>
</dbReference>